<feature type="compositionally biased region" description="Polar residues" evidence="1">
    <location>
        <begin position="1033"/>
        <end position="1048"/>
    </location>
</feature>
<gene>
    <name evidence="3" type="ORF">OBBRIDRAFT_837831</name>
</gene>
<organism evidence="3 4">
    <name type="scientific">Obba rivulosa</name>
    <dbReference type="NCBI Taxonomy" id="1052685"/>
    <lineage>
        <taxon>Eukaryota</taxon>
        <taxon>Fungi</taxon>
        <taxon>Dikarya</taxon>
        <taxon>Basidiomycota</taxon>
        <taxon>Agaricomycotina</taxon>
        <taxon>Agaricomycetes</taxon>
        <taxon>Polyporales</taxon>
        <taxon>Gelatoporiaceae</taxon>
        <taxon>Obba</taxon>
    </lineage>
</organism>
<evidence type="ECO:0000313" key="3">
    <source>
        <dbReference type="EMBL" id="OCH86877.1"/>
    </source>
</evidence>
<feature type="region of interest" description="Disordered" evidence="1">
    <location>
        <begin position="1253"/>
        <end position="1301"/>
    </location>
</feature>
<dbReference type="Proteomes" id="UP000250043">
    <property type="component" value="Unassembled WGS sequence"/>
</dbReference>
<feature type="region of interest" description="Disordered" evidence="1">
    <location>
        <begin position="1"/>
        <end position="23"/>
    </location>
</feature>
<accession>A0A8E2DHA5</accession>
<dbReference type="SUPFAM" id="SSF48371">
    <property type="entry name" value="ARM repeat"/>
    <property type="match status" value="1"/>
</dbReference>
<feature type="region of interest" description="Disordered" evidence="1">
    <location>
        <begin position="1112"/>
        <end position="1150"/>
    </location>
</feature>
<reference evidence="3 4" key="1">
    <citation type="submission" date="2016-07" db="EMBL/GenBank/DDBJ databases">
        <title>Draft genome of the white-rot fungus Obba rivulosa 3A-2.</title>
        <authorList>
            <consortium name="DOE Joint Genome Institute"/>
            <person name="Miettinen O."/>
            <person name="Riley R."/>
            <person name="Acob R."/>
            <person name="Barry K."/>
            <person name="Cullen D."/>
            <person name="De Vries R."/>
            <person name="Hainaut M."/>
            <person name="Hatakka A."/>
            <person name="Henrissat B."/>
            <person name="Hilden K."/>
            <person name="Kuo R."/>
            <person name="Labutti K."/>
            <person name="Lipzen A."/>
            <person name="Makela M.R."/>
            <person name="Sandor L."/>
            <person name="Spatafora J.W."/>
            <person name="Grigoriev I.V."/>
            <person name="Hibbett D.S."/>
        </authorList>
    </citation>
    <scope>NUCLEOTIDE SEQUENCE [LARGE SCALE GENOMIC DNA]</scope>
    <source>
        <strain evidence="3 4">3A-2</strain>
    </source>
</reference>
<keyword evidence="4" id="KW-1185">Reference proteome</keyword>
<feature type="region of interest" description="Disordered" evidence="1">
    <location>
        <begin position="1026"/>
        <end position="1078"/>
    </location>
</feature>
<dbReference type="EMBL" id="KV722508">
    <property type="protein sequence ID" value="OCH86877.1"/>
    <property type="molecule type" value="Genomic_DNA"/>
</dbReference>
<dbReference type="InterPro" id="IPR016024">
    <property type="entry name" value="ARM-type_fold"/>
</dbReference>
<proteinExistence type="predicted"/>
<dbReference type="Pfam" id="PF12231">
    <property type="entry name" value="Rif1_N"/>
    <property type="match status" value="1"/>
</dbReference>
<protein>
    <recommendedName>
        <fullName evidence="2">Telomere-associated protein Rif1 N-terminal domain-containing protein</fullName>
    </recommendedName>
</protein>
<evidence type="ECO:0000259" key="2">
    <source>
        <dbReference type="Pfam" id="PF12231"/>
    </source>
</evidence>
<sequence length="1363" mass="149044">MLKEKPPYHSRRSFAVPSVPARRPDSALFPQMLSDDHMEITEDKFTDVSPPALDDDSLINEYDYLESPVTTLVASAEDGPDDMSIHHILDAYNIFSARLRCIAQTLVVSPSVWPALEVIKLNNAALCQCLWRDVKRAFVEAFPRNILNAMDIPDSMNSTYDASPTEIQKTRDSSALCQSALQLLSIILRFPALYAMFPSNRLDQLCDLIMKIAASSSIPSLSGSKTKALALWILATMRFPSPALTSKASQLVMVLKDTLEYSPDITAMSDSLRAIDNLLCVSSGAVLEPFTALLPSVLPHIMSSSLGVRTHTALALCAYVRSLTSACTSGKYGRSWTAAGAHAKDFIMSQVPRQRDVRNPSPGRLEELLVEALSSKEASPVGQGPSWALTVLGCLIILSSGHLFGHRRTLVLIINTLALAARHRRSLVRRLHAWVWRCLIWAFARPGSPSEDGGAHDDTSAHEVPKSRDSAFLLLRQELHDGAGIALVASLLSPPTGATRPGVSPGNDVSKALSVVEDMLTSSAHKTHTDGRSTLAQLMGATNSPTSPSSLPQIDSDPYLVKELFDGTTLKLDWKELCLLVPDAGKFDVGSVRSLTEAEIEHYWDDIIKLWTICVRRTLSEGVTSFPMKGDEIRIWQTLLLANAQLTQESRHLMSPPACAQKAVTIIVNFLADPSLNATKLPSSHTQLSVLVLGKQLWKVMRNVFAPSWLTVAAESILTAVLKRKFDLQDAAVREVWSKLCAALVIASEPELLAKLTSDSEERGEADVRYHLWTVVAESWKSSEPSPSWQDTVKLLGVPLVSTRVVSESALEVWAELLDYAITAANAQHISVLEVLEGLLMQFSCAGKRLSDFPDVSLLILRRLRVTCSLEPYPTVTALVNSLLGDVYAGYHQHSDIIRSFLRQFIDIIRFCSAAHLISLLAGLSEGLCTWIHDTSNFLSDEDYNDIIIPLYTNALDVLSDYTLNSDALRSLSPFLTAVFVRCPPPALGPLAFRAFWETARLDGSCEIPESISACLQGLERAFGGTEVADPGQDQSLNSNPFVSNSLSRGGHLASQERPATSSTTFFGRFQPGQLDSSPEIPLPISEHRHLMLDKAVSNTSPMSGVSTSFHFHEQDSPTLGKRRARAGDGNSLGHDGRISSLPVNYHGARPRKRARLLNDPENPGKPVAMYGSIKRSQPLIPGVQAHLSQRPPLQDSVGSDEDYDSWEIGLDVDQLGGIPDEVAENNSVFNSYSKHDPNIRNIIDELQRSSSLPAGAMHGPQLRVSDGSQHQERHKRSQTAPEFRSSIPSGPRQSPCVARTSSTQIEALRRLYHAVRDGGSQMPVDEMLAANQLVNEIGCVLNEKLAKKLGDGTKNSHGKDVA</sequence>
<evidence type="ECO:0000256" key="1">
    <source>
        <dbReference type="SAM" id="MobiDB-lite"/>
    </source>
</evidence>
<dbReference type="InterPro" id="IPR022031">
    <property type="entry name" value="Rif1_N"/>
</dbReference>
<dbReference type="OrthoDB" id="3259617at2759"/>
<feature type="domain" description="Telomere-associated protein Rif1 N-terminal" evidence="2">
    <location>
        <begin position="167"/>
        <end position="317"/>
    </location>
</feature>
<name>A0A8E2DHA5_9APHY</name>
<evidence type="ECO:0000313" key="4">
    <source>
        <dbReference type="Proteomes" id="UP000250043"/>
    </source>
</evidence>